<evidence type="ECO:0000313" key="1">
    <source>
        <dbReference type="EMBL" id="VEL17576.1"/>
    </source>
</evidence>
<evidence type="ECO:0000313" key="2">
    <source>
        <dbReference type="Proteomes" id="UP000784294"/>
    </source>
</evidence>
<gene>
    <name evidence="1" type="ORF">PXEA_LOCUS11016</name>
</gene>
<keyword evidence="2" id="KW-1185">Reference proteome</keyword>
<sequence length="71" mass="7712">MFRLAVFDQRICLVLGVSPNLLDCLVDSKVPLMLPIYELACQLEGEPAGVWPETGVDAIIMTPLIAGVLSR</sequence>
<name>A0A3S5AD45_9PLAT</name>
<protein>
    <submittedName>
        <fullName evidence="1">Uncharacterized protein</fullName>
    </submittedName>
</protein>
<comment type="caution">
    <text evidence="1">The sequence shown here is derived from an EMBL/GenBank/DDBJ whole genome shotgun (WGS) entry which is preliminary data.</text>
</comment>
<reference evidence="1" key="1">
    <citation type="submission" date="2018-11" db="EMBL/GenBank/DDBJ databases">
        <authorList>
            <consortium name="Pathogen Informatics"/>
        </authorList>
    </citation>
    <scope>NUCLEOTIDE SEQUENCE</scope>
</reference>
<dbReference type="AlphaFoldDB" id="A0A3S5AD45"/>
<organism evidence="1 2">
    <name type="scientific">Protopolystoma xenopodis</name>
    <dbReference type="NCBI Taxonomy" id="117903"/>
    <lineage>
        <taxon>Eukaryota</taxon>
        <taxon>Metazoa</taxon>
        <taxon>Spiralia</taxon>
        <taxon>Lophotrochozoa</taxon>
        <taxon>Platyhelminthes</taxon>
        <taxon>Monogenea</taxon>
        <taxon>Polyopisthocotylea</taxon>
        <taxon>Polystomatidea</taxon>
        <taxon>Polystomatidae</taxon>
        <taxon>Protopolystoma</taxon>
    </lineage>
</organism>
<dbReference type="EMBL" id="CAAALY010033245">
    <property type="protein sequence ID" value="VEL17576.1"/>
    <property type="molecule type" value="Genomic_DNA"/>
</dbReference>
<accession>A0A3S5AD45</accession>
<proteinExistence type="predicted"/>
<dbReference type="Proteomes" id="UP000784294">
    <property type="component" value="Unassembled WGS sequence"/>
</dbReference>